<evidence type="ECO:0000256" key="2">
    <source>
        <dbReference type="ARBA" id="ARBA00022803"/>
    </source>
</evidence>
<feature type="repeat" description="TPR" evidence="3">
    <location>
        <begin position="9"/>
        <end position="42"/>
    </location>
</feature>
<dbReference type="Pfam" id="PF13181">
    <property type="entry name" value="TPR_8"/>
    <property type="match status" value="1"/>
</dbReference>
<dbReference type="InterPro" id="IPR013105">
    <property type="entry name" value="TPR_2"/>
</dbReference>
<dbReference type="Pfam" id="PF07719">
    <property type="entry name" value="TPR_2"/>
    <property type="match status" value="1"/>
</dbReference>
<evidence type="ECO:0008006" key="6">
    <source>
        <dbReference type="Google" id="ProtNLM"/>
    </source>
</evidence>
<dbReference type="InterPro" id="IPR011990">
    <property type="entry name" value="TPR-like_helical_dom_sf"/>
</dbReference>
<comment type="caution">
    <text evidence="4">The sequence shown here is derived from an EMBL/GenBank/DDBJ whole genome shotgun (WGS) entry which is preliminary data.</text>
</comment>
<keyword evidence="5" id="KW-1185">Reference proteome</keyword>
<feature type="repeat" description="TPR" evidence="3">
    <location>
        <begin position="321"/>
        <end position="354"/>
    </location>
</feature>
<feature type="repeat" description="TPR" evidence="3">
    <location>
        <begin position="51"/>
        <end position="84"/>
    </location>
</feature>
<sequence length="440" mass="49943">MEENKQESLEELKKKGFAYYNEGNHEKAKEILVRALEIQTKESIEDDLSVAGALNVIGSVLLKEGKLNEALEKFERVLAIQLKKLGRHVDTAETYEIIGQIYHEQKNDQNCGKMLRKALDIKLEVLPRENISDLTDLYQRLSISLQLQGKFSEATNTNKRALATLLEVHGEEHPAVIESYNGIAILLANQMRFDDAIQILDKSIEICSRLQEAGDFDKDLLARSLFNKGRCLKIQGRLDGATQMFTKALAIRKEALGAMHPSTGEFYESLGETYVRQDMLEEGIHAFTKTLEIRQSVFSDDHPGLEELKRTIAPLKRRKKAKTLHEQGLAMKTQGDWEKARQFFQEALNIYEDLSATVFDASMAAIYANISTLYMELAIVCENISSMKVDNGLLEDGIAASAEALKIRRRIYGDDHRDTKRRMKAHRSLLKRLLQNRGTK</sequence>
<dbReference type="Proteomes" id="UP001295423">
    <property type="component" value="Unassembled WGS sequence"/>
</dbReference>
<dbReference type="Pfam" id="PF13374">
    <property type="entry name" value="TPR_10"/>
    <property type="match status" value="2"/>
</dbReference>
<evidence type="ECO:0000256" key="1">
    <source>
        <dbReference type="ARBA" id="ARBA00022737"/>
    </source>
</evidence>
<dbReference type="SMART" id="SM00028">
    <property type="entry name" value="TPR"/>
    <property type="match status" value="7"/>
</dbReference>
<dbReference type="AlphaFoldDB" id="A0AAD2FMD5"/>
<evidence type="ECO:0000313" key="4">
    <source>
        <dbReference type="EMBL" id="CAJ1945506.1"/>
    </source>
</evidence>
<dbReference type="Gene3D" id="1.25.40.10">
    <property type="entry name" value="Tetratricopeptide repeat domain"/>
    <property type="match status" value="3"/>
</dbReference>
<dbReference type="Pfam" id="PF13424">
    <property type="entry name" value="TPR_12"/>
    <property type="match status" value="2"/>
</dbReference>
<feature type="repeat" description="TPR" evidence="3">
    <location>
        <begin position="264"/>
        <end position="297"/>
    </location>
</feature>
<dbReference type="PANTHER" id="PTHR45641:SF1">
    <property type="entry name" value="AAA+ ATPASE DOMAIN-CONTAINING PROTEIN"/>
    <property type="match status" value="1"/>
</dbReference>
<proteinExistence type="predicted"/>
<reference evidence="4" key="1">
    <citation type="submission" date="2023-08" db="EMBL/GenBank/DDBJ databases">
        <authorList>
            <person name="Audoor S."/>
            <person name="Bilcke G."/>
        </authorList>
    </citation>
    <scope>NUCLEOTIDE SEQUENCE</scope>
</reference>
<protein>
    <recommendedName>
        <fullName evidence="6">Kinesin light chain</fullName>
    </recommendedName>
</protein>
<evidence type="ECO:0000313" key="5">
    <source>
        <dbReference type="Proteomes" id="UP001295423"/>
    </source>
</evidence>
<name>A0AAD2FMD5_9STRA</name>
<gene>
    <name evidence="4" type="ORF">CYCCA115_LOCUS9650</name>
</gene>
<evidence type="ECO:0000256" key="3">
    <source>
        <dbReference type="PROSITE-ProRule" id="PRU00339"/>
    </source>
</evidence>
<organism evidence="4 5">
    <name type="scientific">Cylindrotheca closterium</name>
    <dbReference type="NCBI Taxonomy" id="2856"/>
    <lineage>
        <taxon>Eukaryota</taxon>
        <taxon>Sar</taxon>
        <taxon>Stramenopiles</taxon>
        <taxon>Ochrophyta</taxon>
        <taxon>Bacillariophyta</taxon>
        <taxon>Bacillariophyceae</taxon>
        <taxon>Bacillariophycidae</taxon>
        <taxon>Bacillariales</taxon>
        <taxon>Bacillariaceae</taxon>
        <taxon>Cylindrotheca</taxon>
    </lineage>
</organism>
<dbReference type="PROSITE" id="PS50005">
    <property type="entry name" value="TPR"/>
    <property type="match status" value="4"/>
</dbReference>
<dbReference type="EMBL" id="CAKOGP040001446">
    <property type="protein sequence ID" value="CAJ1945506.1"/>
    <property type="molecule type" value="Genomic_DNA"/>
</dbReference>
<dbReference type="InterPro" id="IPR019734">
    <property type="entry name" value="TPR_rpt"/>
</dbReference>
<keyword evidence="2 3" id="KW-0802">TPR repeat</keyword>
<dbReference type="PANTHER" id="PTHR45641">
    <property type="entry name" value="TETRATRICOPEPTIDE REPEAT PROTEIN (AFU_ORTHOLOGUE AFUA_6G03870)"/>
    <property type="match status" value="1"/>
</dbReference>
<keyword evidence="1" id="KW-0677">Repeat</keyword>
<dbReference type="SUPFAM" id="SSF48452">
    <property type="entry name" value="TPR-like"/>
    <property type="match status" value="2"/>
</dbReference>
<accession>A0AAD2FMD5</accession>